<reference evidence="1" key="1">
    <citation type="submission" date="2024-03" db="EMBL/GenBank/DDBJ databases">
        <authorList>
            <consortium name="ELIXIR-Norway"/>
            <consortium name="Elixir Norway"/>
        </authorList>
    </citation>
    <scope>NUCLEOTIDE SEQUENCE</scope>
</reference>
<protein>
    <submittedName>
        <fullName evidence="1">Uncharacterized protein</fullName>
    </submittedName>
</protein>
<sequence>MPDLKMYYLVTSGIMILGREMQQATHRRQKTISVNYATQRCATKLCRDAECIMCRQLMGMHIMIWITPFMHLNRAYIVVLMSCRSLTVDDGIQMLSSWGRFIAWLTCTVQKPAAWEDAAWRVMFNKTSP</sequence>
<evidence type="ECO:0000313" key="2">
    <source>
        <dbReference type="Proteomes" id="UP001497522"/>
    </source>
</evidence>
<dbReference type="Proteomes" id="UP001497522">
    <property type="component" value="Chromosome 11"/>
</dbReference>
<proteinExistence type="predicted"/>
<gene>
    <name evidence="1" type="ORF">CSSPJE1EN2_LOCUS3636</name>
</gene>
<dbReference type="EMBL" id="OZ023712">
    <property type="protein sequence ID" value="CAK9860641.1"/>
    <property type="molecule type" value="Genomic_DNA"/>
</dbReference>
<evidence type="ECO:0000313" key="1">
    <source>
        <dbReference type="EMBL" id="CAK9860641.1"/>
    </source>
</evidence>
<keyword evidence="2" id="KW-1185">Reference proteome</keyword>
<organism evidence="1 2">
    <name type="scientific">Sphagnum jensenii</name>
    <dbReference type="NCBI Taxonomy" id="128206"/>
    <lineage>
        <taxon>Eukaryota</taxon>
        <taxon>Viridiplantae</taxon>
        <taxon>Streptophyta</taxon>
        <taxon>Embryophyta</taxon>
        <taxon>Bryophyta</taxon>
        <taxon>Sphagnophytina</taxon>
        <taxon>Sphagnopsida</taxon>
        <taxon>Sphagnales</taxon>
        <taxon>Sphagnaceae</taxon>
        <taxon>Sphagnum</taxon>
    </lineage>
</organism>
<accession>A0ABP1ADM7</accession>
<name>A0ABP1ADM7_9BRYO</name>